<dbReference type="EMBL" id="UFQT01001384">
    <property type="protein sequence ID" value="SSX30316.1"/>
    <property type="molecule type" value="Genomic_DNA"/>
</dbReference>
<accession>A0A336MJ54</accession>
<dbReference type="Pfam" id="PF10272">
    <property type="entry name" value="Tmpp129"/>
    <property type="match status" value="1"/>
</dbReference>
<dbReference type="GO" id="GO:0005783">
    <property type="term" value="C:endoplasmic reticulum"/>
    <property type="evidence" value="ECO:0007669"/>
    <property type="project" value="TreeGrafter"/>
</dbReference>
<evidence type="ECO:0000256" key="5">
    <source>
        <dbReference type="ARBA" id="ARBA00023136"/>
    </source>
</evidence>
<dbReference type="VEuPathDB" id="VectorBase:CSON002315"/>
<keyword evidence="5 6" id="KW-0472">Membrane</keyword>
<keyword evidence="3 6" id="KW-0812">Transmembrane</keyword>
<protein>
    <submittedName>
        <fullName evidence="8">CSON002315 protein</fullName>
    </submittedName>
</protein>
<evidence type="ECO:0000256" key="2">
    <source>
        <dbReference type="ARBA" id="ARBA00007332"/>
    </source>
</evidence>
<reference evidence="7" key="1">
    <citation type="submission" date="2018-04" db="EMBL/GenBank/DDBJ databases">
        <authorList>
            <person name="Go L.Y."/>
            <person name="Mitchell J.A."/>
        </authorList>
    </citation>
    <scope>NUCLEOTIDE SEQUENCE</scope>
    <source>
        <tissue evidence="7">Whole organism</tissue>
    </source>
</reference>
<name>A0A336MJ54_CULSO</name>
<evidence type="ECO:0000313" key="7">
    <source>
        <dbReference type="EMBL" id="SSX10633.1"/>
    </source>
</evidence>
<evidence type="ECO:0000256" key="3">
    <source>
        <dbReference type="ARBA" id="ARBA00022692"/>
    </source>
</evidence>
<dbReference type="GO" id="GO:0061630">
    <property type="term" value="F:ubiquitin protein ligase activity"/>
    <property type="evidence" value="ECO:0007669"/>
    <property type="project" value="InterPro"/>
</dbReference>
<evidence type="ECO:0000256" key="1">
    <source>
        <dbReference type="ARBA" id="ARBA00004141"/>
    </source>
</evidence>
<evidence type="ECO:0000256" key="4">
    <source>
        <dbReference type="ARBA" id="ARBA00022989"/>
    </source>
</evidence>
<gene>
    <name evidence="8" type="primary">CSON002315</name>
</gene>
<sequence>MSETDWIYILFAFITSFCFMFNEFASAGVSVKGIFGKFFGDEYSQFVEYHLKRTSIKLIVHSALPIFFTLLRFLSNGHGHGLVYEIHMTFALLLPSIAVSLVSYWWINDWRPHKIVKNLEVYLQNRDSNWKSIAIDLNTEYRHPDRMEIKLNSISNLIITENWIIKTMPYMIYIAHQSDTELIADKTDTHAITEESYDIIQYVNIRVKPHREGVSEFVIRIKASQFKDIQDRLRRQVIILPNVRLQPTLIDRFIEAFKDQVAANPKFTYTRNDLDTCFACFAAEPDVKIVKHCLDFNEDGEELGEDERCGNCYCRPMFCVSCCARWFSARQDEKSPETWLEKKSPCPMCRTRFCMLDVCYIEKVTRSAQVSPSDS</sequence>
<dbReference type="GO" id="GO:0016567">
    <property type="term" value="P:protein ubiquitination"/>
    <property type="evidence" value="ECO:0007669"/>
    <property type="project" value="InterPro"/>
</dbReference>
<dbReference type="InterPro" id="IPR018801">
    <property type="entry name" value="TM129"/>
</dbReference>
<dbReference type="AlphaFoldDB" id="A0A336MJ54"/>
<dbReference type="PANTHER" id="PTHR31322">
    <property type="entry name" value="E3 UBIQUITIN-PROTEIN LIGASE TM129"/>
    <property type="match status" value="1"/>
</dbReference>
<organism evidence="8">
    <name type="scientific">Culicoides sonorensis</name>
    <name type="common">Biting midge</name>
    <dbReference type="NCBI Taxonomy" id="179676"/>
    <lineage>
        <taxon>Eukaryota</taxon>
        <taxon>Metazoa</taxon>
        <taxon>Ecdysozoa</taxon>
        <taxon>Arthropoda</taxon>
        <taxon>Hexapoda</taxon>
        <taxon>Insecta</taxon>
        <taxon>Pterygota</taxon>
        <taxon>Neoptera</taxon>
        <taxon>Endopterygota</taxon>
        <taxon>Diptera</taxon>
        <taxon>Nematocera</taxon>
        <taxon>Chironomoidea</taxon>
        <taxon>Ceratopogonidae</taxon>
        <taxon>Ceratopogoninae</taxon>
        <taxon>Culicoides</taxon>
        <taxon>Monoculicoides</taxon>
    </lineage>
</organism>
<dbReference type="EMBL" id="UFQS01001384">
    <property type="protein sequence ID" value="SSX10633.1"/>
    <property type="molecule type" value="Genomic_DNA"/>
</dbReference>
<feature type="transmembrane region" description="Helical" evidence="6">
    <location>
        <begin position="6"/>
        <end position="35"/>
    </location>
</feature>
<dbReference type="OMA" id="RADEHPI"/>
<evidence type="ECO:0000313" key="8">
    <source>
        <dbReference type="EMBL" id="SSX30316.1"/>
    </source>
</evidence>
<dbReference type="PANTHER" id="PTHR31322:SF2">
    <property type="entry name" value="E3 UBIQUITIN-PROTEIN LIGASE TM129"/>
    <property type="match status" value="1"/>
</dbReference>
<dbReference type="GO" id="GO:0016020">
    <property type="term" value="C:membrane"/>
    <property type="evidence" value="ECO:0007669"/>
    <property type="project" value="UniProtKB-SubCell"/>
</dbReference>
<evidence type="ECO:0000256" key="6">
    <source>
        <dbReference type="SAM" id="Phobius"/>
    </source>
</evidence>
<proteinExistence type="inferred from homology"/>
<reference evidence="8" key="2">
    <citation type="submission" date="2018-07" db="EMBL/GenBank/DDBJ databases">
        <authorList>
            <person name="Quirk P.G."/>
            <person name="Krulwich T.A."/>
        </authorList>
    </citation>
    <scope>NUCLEOTIDE SEQUENCE</scope>
</reference>
<comment type="subcellular location">
    <subcellularLocation>
        <location evidence="1">Membrane</location>
        <topology evidence="1">Multi-pass membrane protein</topology>
    </subcellularLocation>
</comment>
<keyword evidence="4 6" id="KW-1133">Transmembrane helix</keyword>
<comment type="similarity">
    <text evidence="2">Belongs to the TMEM129 family.</text>
</comment>
<feature type="transmembrane region" description="Helical" evidence="6">
    <location>
        <begin position="86"/>
        <end position="107"/>
    </location>
</feature>